<organism evidence="1">
    <name type="scientific">Schistosoma haematobium</name>
    <name type="common">Blood fluke</name>
    <dbReference type="NCBI Taxonomy" id="6185"/>
    <lineage>
        <taxon>Eukaryota</taxon>
        <taxon>Metazoa</taxon>
        <taxon>Spiralia</taxon>
        <taxon>Lophotrochozoa</taxon>
        <taxon>Platyhelminthes</taxon>
        <taxon>Trematoda</taxon>
        <taxon>Digenea</taxon>
        <taxon>Strigeidida</taxon>
        <taxon>Schistosomatoidea</taxon>
        <taxon>Schistosomatidae</taxon>
        <taxon>Schistosoma</taxon>
    </lineage>
</organism>
<evidence type="ECO:0000313" key="1">
    <source>
        <dbReference type="EMBL" id="KGB40982.1"/>
    </source>
</evidence>
<reference evidence="1" key="1">
    <citation type="journal article" date="2012" name="Nat. Genet.">
        <title>Whole-genome sequence of Schistosoma haematobium.</title>
        <authorList>
            <person name="Young N.D."/>
            <person name="Jex A.R."/>
            <person name="Li B."/>
            <person name="Liu S."/>
            <person name="Yang L."/>
            <person name="Xiong Z."/>
            <person name="Li Y."/>
            <person name="Cantacessi C."/>
            <person name="Hall R.S."/>
            <person name="Xu X."/>
            <person name="Chen F."/>
            <person name="Wu X."/>
            <person name="Zerlotini A."/>
            <person name="Oliveira G."/>
            <person name="Hofmann A."/>
            <person name="Zhang G."/>
            <person name="Fang X."/>
            <person name="Kang Y."/>
            <person name="Campbell B.E."/>
            <person name="Loukas A."/>
            <person name="Ranganathan S."/>
            <person name="Rollinson D."/>
            <person name="Rinaldi G."/>
            <person name="Brindley P.J."/>
            <person name="Yang H."/>
            <person name="Wang J."/>
            <person name="Wang J."/>
            <person name="Gasser R.B."/>
        </authorList>
    </citation>
    <scope>NUCLEOTIDE SEQUENCE [LARGE SCALE GENOMIC DNA]</scope>
</reference>
<gene>
    <name evidence="1" type="ORF">MS3_09476</name>
</gene>
<dbReference type="AlphaFoldDB" id="A0A095A2B8"/>
<protein>
    <submittedName>
        <fullName evidence="1">Uncharacterized protein</fullName>
    </submittedName>
</protein>
<dbReference type="EMBL" id="KL251669">
    <property type="protein sequence ID" value="KGB40982.1"/>
    <property type="molecule type" value="Genomic_DNA"/>
</dbReference>
<sequence>MNRKHSKVYNGVCKKDLNISLNVKHSQYYKIDLLKQVAMATAQGLMKRHHSELISRNNVIVG</sequence>
<proteinExistence type="predicted"/>
<name>A0A095A2B8_SCHHA</name>
<accession>A0A095A2B8</accession>